<gene>
    <name evidence="3" type="primary">AUGUSTUS-3.0.2_34267</name>
    <name evidence="3" type="ORF">TcasGA2_TC034267</name>
</gene>
<organism evidence="3 4">
    <name type="scientific">Tribolium castaneum</name>
    <name type="common">Red flour beetle</name>
    <dbReference type="NCBI Taxonomy" id="7070"/>
    <lineage>
        <taxon>Eukaryota</taxon>
        <taxon>Metazoa</taxon>
        <taxon>Ecdysozoa</taxon>
        <taxon>Arthropoda</taxon>
        <taxon>Hexapoda</taxon>
        <taxon>Insecta</taxon>
        <taxon>Pterygota</taxon>
        <taxon>Neoptera</taxon>
        <taxon>Endopterygota</taxon>
        <taxon>Coleoptera</taxon>
        <taxon>Polyphaga</taxon>
        <taxon>Cucujiformia</taxon>
        <taxon>Tenebrionidae</taxon>
        <taxon>Tenebrionidae incertae sedis</taxon>
        <taxon>Tribolium</taxon>
    </lineage>
</organism>
<protein>
    <submittedName>
        <fullName evidence="3">Uncharacterized protein</fullName>
    </submittedName>
</protein>
<reference evidence="3 4" key="2">
    <citation type="journal article" date="2010" name="Nucleic Acids Res.">
        <title>BeetleBase in 2010: revisions to provide comprehensive genomic information for Tribolium castaneum.</title>
        <authorList>
            <person name="Kim H.S."/>
            <person name="Murphy T."/>
            <person name="Xia J."/>
            <person name="Caragea D."/>
            <person name="Park Y."/>
            <person name="Beeman R.W."/>
            <person name="Lorenzen M.D."/>
            <person name="Butcher S."/>
            <person name="Manak J.R."/>
            <person name="Brown S.J."/>
        </authorList>
    </citation>
    <scope>GENOME REANNOTATION</scope>
    <source>
        <strain evidence="3 4">Georgia GA2</strain>
    </source>
</reference>
<evidence type="ECO:0000256" key="2">
    <source>
        <dbReference type="SAM" id="SignalP"/>
    </source>
</evidence>
<reference evidence="3 4" key="1">
    <citation type="journal article" date="2008" name="Nature">
        <title>The genome of the model beetle and pest Tribolium castaneum.</title>
        <authorList>
            <consortium name="Tribolium Genome Sequencing Consortium"/>
            <person name="Richards S."/>
            <person name="Gibbs R.A."/>
            <person name="Weinstock G.M."/>
            <person name="Brown S.J."/>
            <person name="Denell R."/>
            <person name="Beeman R.W."/>
            <person name="Gibbs R."/>
            <person name="Beeman R.W."/>
            <person name="Brown S.J."/>
            <person name="Bucher G."/>
            <person name="Friedrich M."/>
            <person name="Grimmelikhuijzen C.J."/>
            <person name="Klingler M."/>
            <person name="Lorenzen M."/>
            <person name="Richards S."/>
            <person name="Roth S."/>
            <person name="Schroder R."/>
            <person name="Tautz D."/>
            <person name="Zdobnov E.M."/>
            <person name="Muzny D."/>
            <person name="Gibbs R.A."/>
            <person name="Weinstock G.M."/>
            <person name="Attaway T."/>
            <person name="Bell S."/>
            <person name="Buhay C.J."/>
            <person name="Chandrabose M.N."/>
            <person name="Chavez D."/>
            <person name="Clerk-Blankenburg K.P."/>
            <person name="Cree A."/>
            <person name="Dao M."/>
            <person name="Davis C."/>
            <person name="Chacko J."/>
            <person name="Dinh H."/>
            <person name="Dugan-Rocha S."/>
            <person name="Fowler G."/>
            <person name="Garner T.T."/>
            <person name="Garnes J."/>
            <person name="Gnirke A."/>
            <person name="Hawes A."/>
            <person name="Hernandez J."/>
            <person name="Hines S."/>
            <person name="Holder M."/>
            <person name="Hume J."/>
            <person name="Jhangiani S.N."/>
            <person name="Joshi V."/>
            <person name="Khan Z.M."/>
            <person name="Jackson L."/>
            <person name="Kovar C."/>
            <person name="Kowis A."/>
            <person name="Lee S."/>
            <person name="Lewis L.R."/>
            <person name="Margolis J."/>
            <person name="Morgan M."/>
            <person name="Nazareth L.V."/>
            <person name="Nguyen N."/>
            <person name="Okwuonu G."/>
            <person name="Parker D."/>
            <person name="Richards S."/>
            <person name="Ruiz S.J."/>
            <person name="Santibanez J."/>
            <person name="Savard J."/>
            <person name="Scherer S.E."/>
            <person name="Schneider B."/>
            <person name="Sodergren E."/>
            <person name="Tautz D."/>
            <person name="Vattahil S."/>
            <person name="Villasana D."/>
            <person name="White C.S."/>
            <person name="Wright R."/>
            <person name="Park Y."/>
            <person name="Beeman R.W."/>
            <person name="Lord J."/>
            <person name="Oppert B."/>
            <person name="Lorenzen M."/>
            <person name="Brown S."/>
            <person name="Wang L."/>
            <person name="Savard J."/>
            <person name="Tautz D."/>
            <person name="Richards S."/>
            <person name="Weinstock G."/>
            <person name="Gibbs R.A."/>
            <person name="Liu Y."/>
            <person name="Worley K."/>
            <person name="Weinstock G."/>
            <person name="Elsik C.G."/>
            <person name="Reese J.T."/>
            <person name="Elhaik E."/>
            <person name="Landan G."/>
            <person name="Graur D."/>
            <person name="Arensburger P."/>
            <person name="Atkinson P."/>
            <person name="Beeman R.W."/>
            <person name="Beidler J."/>
            <person name="Brown S.J."/>
            <person name="Demuth J.P."/>
            <person name="Drury D.W."/>
            <person name="Du Y.Z."/>
            <person name="Fujiwara H."/>
            <person name="Lorenzen M."/>
            <person name="Maselli V."/>
            <person name="Osanai M."/>
            <person name="Park Y."/>
            <person name="Robertson H.M."/>
            <person name="Tu Z."/>
            <person name="Wang J.J."/>
            <person name="Wang S."/>
            <person name="Richards S."/>
            <person name="Song H."/>
            <person name="Zhang L."/>
            <person name="Sodergren E."/>
            <person name="Werner D."/>
            <person name="Stanke M."/>
            <person name="Morgenstern B."/>
            <person name="Solovyev V."/>
            <person name="Kosarev P."/>
            <person name="Brown G."/>
            <person name="Chen H.C."/>
            <person name="Ermolaeva O."/>
            <person name="Hlavina W."/>
            <person name="Kapustin Y."/>
            <person name="Kiryutin B."/>
            <person name="Kitts P."/>
            <person name="Maglott D."/>
            <person name="Pruitt K."/>
            <person name="Sapojnikov V."/>
            <person name="Souvorov A."/>
            <person name="Mackey A.J."/>
            <person name="Waterhouse R.M."/>
            <person name="Wyder S."/>
            <person name="Zdobnov E.M."/>
            <person name="Zdobnov E.M."/>
            <person name="Wyder S."/>
            <person name="Kriventseva E.V."/>
            <person name="Kadowaki T."/>
            <person name="Bork P."/>
            <person name="Aranda M."/>
            <person name="Bao R."/>
            <person name="Beermann A."/>
            <person name="Berns N."/>
            <person name="Bolognesi R."/>
            <person name="Bonneton F."/>
            <person name="Bopp D."/>
            <person name="Brown S.J."/>
            <person name="Bucher G."/>
            <person name="Butts T."/>
            <person name="Chaumot A."/>
            <person name="Denell R.E."/>
            <person name="Ferrier D.E."/>
            <person name="Friedrich M."/>
            <person name="Gordon C.M."/>
            <person name="Jindra M."/>
            <person name="Klingler M."/>
            <person name="Lan Q."/>
            <person name="Lattorff H.M."/>
            <person name="Laudet V."/>
            <person name="von Levetsow C."/>
            <person name="Liu Z."/>
            <person name="Lutz R."/>
            <person name="Lynch J.A."/>
            <person name="da Fonseca R.N."/>
            <person name="Posnien N."/>
            <person name="Reuter R."/>
            <person name="Roth S."/>
            <person name="Savard J."/>
            <person name="Schinko J.B."/>
            <person name="Schmitt C."/>
            <person name="Schoppmeier M."/>
            <person name="Schroder R."/>
            <person name="Shippy T.D."/>
            <person name="Simonnet F."/>
            <person name="Marques-Souza H."/>
            <person name="Tautz D."/>
            <person name="Tomoyasu Y."/>
            <person name="Trauner J."/>
            <person name="Van der Zee M."/>
            <person name="Vervoort M."/>
            <person name="Wittkopp N."/>
            <person name="Wimmer E.A."/>
            <person name="Yang X."/>
            <person name="Jones A.K."/>
            <person name="Sattelle D.B."/>
            <person name="Ebert P.R."/>
            <person name="Nelson D."/>
            <person name="Scott J.G."/>
            <person name="Beeman R.W."/>
            <person name="Muthukrishnan S."/>
            <person name="Kramer K.J."/>
            <person name="Arakane Y."/>
            <person name="Beeman R.W."/>
            <person name="Zhu Q."/>
            <person name="Hogenkamp D."/>
            <person name="Dixit R."/>
            <person name="Oppert B."/>
            <person name="Jiang H."/>
            <person name="Zou Z."/>
            <person name="Marshall J."/>
            <person name="Elpidina E."/>
            <person name="Vinokurov K."/>
            <person name="Oppert C."/>
            <person name="Zou Z."/>
            <person name="Evans J."/>
            <person name="Lu Z."/>
            <person name="Zhao P."/>
            <person name="Sumathipala N."/>
            <person name="Altincicek B."/>
            <person name="Vilcinskas A."/>
            <person name="Williams M."/>
            <person name="Hultmark D."/>
            <person name="Hetru C."/>
            <person name="Jiang H."/>
            <person name="Grimmelikhuijzen C.J."/>
            <person name="Hauser F."/>
            <person name="Cazzamali G."/>
            <person name="Williamson M."/>
            <person name="Park Y."/>
            <person name="Li B."/>
            <person name="Tanaka Y."/>
            <person name="Predel R."/>
            <person name="Neupert S."/>
            <person name="Schachtner J."/>
            <person name="Verleyen P."/>
            <person name="Raible F."/>
            <person name="Bork P."/>
            <person name="Friedrich M."/>
            <person name="Walden K.K."/>
            <person name="Robertson H.M."/>
            <person name="Angeli S."/>
            <person name="Foret S."/>
            <person name="Bucher G."/>
            <person name="Schuetz S."/>
            <person name="Maleszka R."/>
            <person name="Wimmer E.A."/>
            <person name="Beeman R.W."/>
            <person name="Lorenzen M."/>
            <person name="Tomoyasu Y."/>
            <person name="Miller S.C."/>
            <person name="Grossmann D."/>
            <person name="Bucher G."/>
        </authorList>
    </citation>
    <scope>NUCLEOTIDE SEQUENCE [LARGE SCALE GENOMIC DNA]</scope>
    <source>
        <strain evidence="3 4">Georgia GA2</strain>
    </source>
</reference>
<feature type="chain" id="PRO_5007299623" evidence="2">
    <location>
        <begin position="17"/>
        <end position="128"/>
    </location>
</feature>
<dbReference type="InParanoid" id="A0A139WCI7"/>
<dbReference type="Proteomes" id="UP000007266">
    <property type="component" value="Linkage group 9"/>
</dbReference>
<dbReference type="AlphaFoldDB" id="A0A139WCI7"/>
<accession>A0A139WCI7</accession>
<feature type="signal peptide" evidence="2">
    <location>
        <begin position="1"/>
        <end position="16"/>
    </location>
</feature>
<evidence type="ECO:0000313" key="3">
    <source>
        <dbReference type="EMBL" id="KYB25627.1"/>
    </source>
</evidence>
<sequence length="128" mass="14652">MKFIFTTLLLGVCVLGKNEENLVSKEGIDQRSANLPWQAQQLARLKVLLQKNLDLSEEKIADVMEQAMQPKDSSQKPQEPDRPISLVDLNFKEILVLNRNFSSKNTCKITIPIDSITYKFDQCGHYKK</sequence>
<evidence type="ECO:0000256" key="1">
    <source>
        <dbReference type="SAM" id="MobiDB-lite"/>
    </source>
</evidence>
<evidence type="ECO:0000313" key="4">
    <source>
        <dbReference type="Proteomes" id="UP000007266"/>
    </source>
</evidence>
<dbReference type="EMBL" id="KQ971368">
    <property type="protein sequence ID" value="KYB25627.1"/>
    <property type="molecule type" value="Genomic_DNA"/>
</dbReference>
<name>A0A139WCI7_TRICA</name>
<proteinExistence type="predicted"/>
<keyword evidence="2" id="KW-0732">Signal</keyword>
<feature type="region of interest" description="Disordered" evidence="1">
    <location>
        <begin position="64"/>
        <end position="84"/>
    </location>
</feature>
<keyword evidence="4" id="KW-1185">Reference proteome</keyword>